<feature type="compositionally biased region" description="Low complexity" evidence="2">
    <location>
        <begin position="582"/>
        <end position="598"/>
    </location>
</feature>
<dbReference type="Pfam" id="PF00134">
    <property type="entry name" value="Cyclin_N"/>
    <property type="match status" value="1"/>
</dbReference>
<feature type="compositionally biased region" description="Basic and acidic residues" evidence="2">
    <location>
        <begin position="662"/>
        <end position="672"/>
    </location>
</feature>
<evidence type="ECO:0000259" key="3">
    <source>
        <dbReference type="SMART" id="SM00385"/>
    </source>
</evidence>
<dbReference type="SMART" id="SM00385">
    <property type="entry name" value="CYCLIN"/>
    <property type="match status" value="1"/>
</dbReference>
<dbReference type="InterPro" id="IPR006671">
    <property type="entry name" value="Cyclin_N"/>
</dbReference>
<feature type="region of interest" description="Disordered" evidence="2">
    <location>
        <begin position="421"/>
        <end position="725"/>
    </location>
</feature>
<feature type="compositionally biased region" description="Polar residues" evidence="2">
    <location>
        <begin position="350"/>
        <end position="359"/>
    </location>
</feature>
<evidence type="ECO:0000313" key="5">
    <source>
        <dbReference type="Proteomes" id="UP001497392"/>
    </source>
</evidence>
<dbReference type="Proteomes" id="UP001497392">
    <property type="component" value="Unassembled WGS sequence"/>
</dbReference>
<dbReference type="SUPFAM" id="SSF47954">
    <property type="entry name" value="Cyclin-like"/>
    <property type="match status" value="2"/>
</dbReference>
<protein>
    <submittedName>
        <fullName evidence="4">G11409 protein</fullName>
    </submittedName>
</protein>
<evidence type="ECO:0000256" key="2">
    <source>
        <dbReference type="SAM" id="MobiDB-lite"/>
    </source>
</evidence>
<dbReference type="InterPro" id="IPR036915">
    <property type="entry name" value="Cyclin-like_sf"/>
</dbReference>
<feature type="compositionally biased region" description="Polar residues" evidence="2">
    <location>
        <begin position="548"/>
        <end position="557"/>
    </location>
</feature>
<dbReference type="Gene3D" id="1.10.472.10">
    <property type="entry name" value="Cyclin-like"/>
    <property type="match status" value="2"/>
</dbReference>
<evidence type="ECO:0000256" key="1">
    <source>
        <dbReference type="RuleBase" id="RU000383"/>
    </source>
</evidence>
<feature type="compositionally biased region" description="Polar residues" evidence="2">
    <location>
        <begin position="505"/>
        <end position="516"/>
    </location>
</feature>
<name>A0ABP1GC98_9CHLO</name>
<accession>A0ABP1GC98</accession>
<feature type="region of interest" description="Disordered" evidence="2">
    <location>
        <begin position="312"/>
        <end position="389"/>
    </location>
</feature>
<reference evidence="4 5" key="1">
    <citation type="submission" date="2024-06" db="EMBL/GenBank/DDBJ databases">
        <authorList>
            <person name="Kraege A."/>
            <person name="Thomma B."/>
        </authorList>
    </citation>
    <scope>NUCLEOTIDE SEQUENCE [LARGE SCALE GENOMIC DNA]</scope>
</reference>
<dbReference type="EMBL" id="CAXHTA020000018">
    <property type="protein sequence ID" value="CAL5228303.1"/>
    <property type="molecule type" value="Genomic_DNA"/>
</dbReference>
<feature type="compositionally biased region" description="Low complexity" evidence="2">
    <location>
        <begin position="713"/>
        <end position="725"/>
    </location>
</feature>
<comment type="caution">
    <text evidence="4">The sequence shown here is derived from an EMBL/GenBank/DDBJ whole genome shotgun (WGS) entry which is preliminary data.</text>
</comment>
<dbReference type="InterPro" id="IPR013763">
    <property type="entry name" value="Cyclin-like_dom"/>
</dbReference>
<evidence type="ECO:0000313" key="4">
    <source>
        <dbReference type="EMBL" id="CAL5228303.1"/>
    </source>
</evidence>
<keyword evidence="5" id="KW-1185">Reference proteome</keyword>
<feature type="compositionally biased region" description="Basic and acidic residues" evidence="2">
    <location>
        <begin position="427"/>
        <end position="438"/>
    </location>
</feature>
<feature type="compositionally biased region" description="Polar residues" evidence="2">
    <location>
        <begin position="459"/>
        <end position="478"/>
    </location>
</feature>
<sequence>MGPKAFVPCIYCPWPLFTQQDLAERSPTRVYRNDDGVFKGQSQKKEEQEIKTVLDLMCGAGVVLKLHHAMPTAIVFARRYYSVKSLQENDRFIVACACLFLAAKCEEEMRALNDVCYQTYRSRYKQNPEALKNMQNAEFFNSFKEIVLTAERSLLYALGFQLDIRHPYYWSTTILKRLGSLPGNGQPGDGPWWREYSQRTCASRTNFINDLYRRTTLVLRYDLRIIAFAVIHVTIPIMYPDIGRPTANHDKVPLIDLEPWYSYVLKTERPEVVEGAVSSTPARGSTTYEPEQKVTVSLLIEISKEIMSLYGKAKKGPPQAPGAAAKPRGPEMGPDGPITPLVEEFGTPRSDGSPTQVDANGQPAADAAEPGSGAAAPAPGAKTGLNPAAPNFVPGAAQAQADSSAAPALASADVARQLLNQPAAEQPDVKVSRKRSSDDASLQGHSSPSKRAAPATCKEISSSGSRNTEPSSAGSAQPAQPPSKEQSHEGASIPGVDMEVEPSAATASAEPQSNGDIAQAEPMDTLPSAANGVQPDQSNSVLPAGATALTNHAQPSGASDLANGLPPAEGAETAPAVAGDRQQAPSTSSGAQAAGSAALPNGVQPGSAPMLHGQPSVASEEGELLAEMQALEEPYQPQAAADPAAASERLKKWQAGQVQQKAEVEGSSKPEQPDQEAGADELEAALECLDSPAQPKQAHTDPAVASERRKKLQQQLQALNAQKAT</sequence>
<dbReference type="PANTHER" id="PTHR10026">
    <property type="entry name" value="CYCLIN"/>
    <property type="match status" value="1"/>
</dbReference>
<organism evidence="4 5">
    <name type="scientific">Coccomyxa viridis</name>
    <dbReference type="NCBI Taxonomy" id="1274662"/>
    <lineage>
        <taxon>Eukaryota</taxon>
        <taxon>Viridiplantae</taxon>
        <taxon>Chlorophyta</taxon>
        <taxon>core chlorophytes</taxon>
        <taxon>Trebouxiophyceae</taxon>
        <taxon>Trebouxiophyceae incertae sedis</taxon>
        <taxon>Coccomyxaceae</taxon>
        <taxon>Coccomyxa</taxon>
    </lineage>
</organism>
<feature type="compositionally biased region" description="Polar residues" evidence="2">
    <location>
        <begin position="439"/>
        <end position="449"/>
    </location>
</feature>
<proteinExistence type="inferred from homology"/>
<gene>
    <name evidence="4" type="primary">g11409</name>
    <name evidence="4" type="ORF">VP750_LOCUS10209</name>
</gene>
<comment type="similarity">
    <text evidence="1">Belongs to the cyclin family.</text>
</comment>
<feature type="compositionally biased region" description="Low complexity" evidence="2">
    <location>
        <begin position="363"/>
        <end position="381"/>
    </location>
</feature>
<feature type="compositionally biased region" description="Low complexity" evidence="2">
    <location>
        <begin position="636"/>
        <end position="646"/>
    </location>
</feature>
<dbReference type="InterPro" id="IPR043198">
    <property type="entry name" value="Cyclin/Ssn8"/>
</dbReference>
<feature type="domain" description="Cyclin-like" evidence="3">
    <location>
        <begin position="55"/>
        <end position="156"/>
    </location>
</feature>
<feature type="compositionally biased region" description="Acidic residues" evidence="2">
    <location>
        <begin position="673"/>
        <end position="684"/>
    </location>
</feature>
<keyword evidence="1" id="KW-0195">Cyclin</keyword>